<reference evidence="9 10" key="1">
    <citation type="submission" date="2018-03" db="EMBL/GenBank/DDBJ databases">
        <title>Ahniella affigens gen. nov., sp. nov., a gammaproteobacterium isolated from sandy soil near a stream.</title>
        <authorList>
            <person name="Ko Y."/>
            <person name="Kim J.-H."/>
        </authorList>
    </citation>
    <scope>NUCLEOTIDE SEQUENCE [LARGE SCALE GENOMIC DNA]</scope>
    <source>
        <strain evidence="9 10">D13</strain>
    </source>
</reference>
<evidence type="ECO:0000256" key="3">
    <source>
        <dbReference type="ARBA" id="ARBA00022777"/>
    </source>
</evidence>
<evidence type="ECO:0000256" key="1">
    <source>
        <dbReference type="ARBA" id="ARBA00022679"/>
    </source>
</evidence>
<dbReference type="AlphaFoldDB" id="A0A2P1PX44"/>
<dbReference type="PROSITE" id="PS00108">
    <property type="entry name" value="PROTEIN_KINASE_ST"/>
    <property type="match status" value="1"/>
</dbReference>
<evidence type="ECO:0000313" key="9">
    <source>
        <dbReference type="EMBL" id="AVP99405.1"/>
    </source>
</evidence>
<keyword evidence="7" id="KW-0812">Transmembrane</keyword>
<dbReference type="Gene3D" id="1.10.510.10">
    <property type="entry name" value="Transferase(Phosphotransferase) domain 1"/>
    <property type="match status" value="1"/>
</dbReference>
<dbReference type="InterPro" id="IPR011990">
    <property type="entry name" value="TPR-like_helical_dom_sf"/>
</dbReference>
<feature type="region of interest" description="Disordered" evidence="6">
    <location>
        <begin position="234"/>
        <end position="254"/>
    </location>
</feature>
<dbReference type="SUPFAM" id="SSF56112">
    <property type="entry name" value="Protein kinase-like (PK-like)"/>
    <property type="match status" value="1"/>
</dbReference>
<evidence type="ECO:0000256" key="2">
    <source>
        <dbReference type="ARBA" id="ARBA00022741"/>
    </source>
</evidence>
<keyword evidence="7" id="KW-1133">Transmembrane helix</keyword>
<dbReference type="RefSeq" id="WP_106893323.1">
    <property type="nucleotide sequence ID" value="NZ_CP027860.1"/>
</dbReference>
<dbReference type="Pfam" id="PF13424">
    <property type="entry name" value="TPR_12"/>
    <property type="match status" value="2"/>
</dbReference>
<dbReference type="Pfam" id="PF00069">
    <property type="entry name" value="Pkinase"/>
    <property type="match status" value="1"/>
</dbReference>
<dbReference type="GO" id="GO:0004674">
    <property type="term" value="F:protein serine/threonine kinase activity"/>
    <property type="evidence" value="ECO:0007669"/>
    <property type="project" value="TreeGrafter"/>
</dbReference>
<dbReference type="EMBL" id="CP027860">
    <property type="protein sequence ID" value="AVP99405.1"/>
    <property type="molecule type" value="Genomic_DNA"/>
</dbReference>
<feature type="repeat" description="TPR" evidence="5">
    <location>
        <begin position="649"/>
        <end position="682"/>
    </location>
</feature>
<dbReference type="SMART" id="SM00028">
    <property type="entry name" value="TPR"/>
    <property type="match status" value="4"/>
</dbReference>
<evidence type="ECO:0000259" key="8">
    <source>
        <dbReference type="PROSITE" id="PS50011"/>
    </source>
</evidence>
<dbReference type="PROSITE" id="PS50005">
    <property type="entry name" value="TPR"/>
    <property type="match status" value="1"/>
</dbReference>
<dbReference type="CDD" id="cd14014">
    <property type="entry name" value="STKc_PknB_like"/>
    <property type="match status" value="1"/>
</dbReference>
<dbReference type="OrthoDB" id="9783151at2"/>
<organism evidence="9 10">
    <name type="scientific">Ahniella affigens</name>
    <dbReference type="NCBI Taxonomy" id="2021234"/>
    <lineage>
        <taxon>Bacteria</taxon>
        <taxon>Pseudomonadati</taxon>
        <taxon>Pseudomonadota</taxon>
        <taxon>Gammaproteobacteria</taxon>
        <taxon>Lysobacterales</taxon>
        <taxon>Rhodanobacteraceae</taxon>
        <taxon>Ahniella</taxon>
    </lineage>
</organism>
<keyword evidence="10" id="KW-1185">Reference proteome</keyword>
<keyword evidence="2" id="KW-0547">Nucleotide-binding</keyword>
<dbReference type="InterPro" id="IPR011009">
    <property type="entry name" value="Kinase-like_dom_sf"/>
</dbReference>
<dbReference type="GO" id="GO:0005524">
    <property type="term" value="F:ATP binding"/>
    <property type="evidence" value="ECO:0007669"/>
    <property type="project" value="UniProtKB-KW"/>
</dbReference>
<evidence type="ECO:0000256" key="7">
    <source>
        <dbReference type="SAM" id="Phobius"/>
    </source>
</evidence>
<dbReference type="InterPro" id="IPR008271">
    <property type="entry name" value="Ser/Thr_kinase_AS"/>
</dbReference>
<feature type="domain" description="Protein kinase" evidence="8">
    <location>
        <begin position="79"/>
        <end position="398"/>
    </location>
</feature>
<gene>
    <name evidence="9" type="ORF">C7S18_20505</name>
</gene>
<dbReference type="Proteomes" id="UP000241074">
    <property type="component" value="Chromosome"/>
</dbReference>
<keyword evidence="3" id="KW-0418">Kinase</keyword>
<protein>
    <recommendedName>
        <fullName evidence="8">Protein kinase domain-containing protein</fullName>
    </recommendedName>
</protein>
<dbReference type="SMART" id="SM00220">
    <property type="entry name" value="S_TKc"/>
    <property type="match status" value="1"/>
</dbReference>
<dbReference type="Pfam" id="PF13374">
    <property type="entry name" value="TPR_10"/>
    <property type="match status" value="1"/>
</dbReference>
<reference evidence="9 10" key="2">
    <citation type="submission" date="2018-03" db="EMBL/GenBank/DDBJ databases">
        <authorList>
            <person name="Keele B.F."/>
        </authorList>
    </citation>
    <scope>NUCLEOTIDE SEQUENCE [LARGE SCALE GENOMIC DNA]</scope>
    <source>
        <strain evidence="9 10">D13</strain>
    </source>
</reference>
<dbReference type="InterPro" id="IPR019734">
    <property type="entry name" value="TPR_rpt"/>
</dbReference>
<dbReference type="PANTHER" id="PTHR43289:SF34">
    <property type="entry name" value="SERINE_THREONINE-PROTEIN KINASE YBDM-RELATED"/>
    <property type="match status" value="1"/>
</dbReference>
<dbReference type="PANTHER" id="PTHR43289">
    <property type="entry name" value="MITOGEN-ACTIVATED PROTEIN KINASE KINASE KINASE 20-RELATED"/>
    <property type="match status" value="1"/>
</dbReference>
<name>A0A2P1PX44_9GAMM</name>
<feature type="transmembrane region" description="Helical" evidence="7">
    <location>
        <begin position="338"/>
        <end position="359"/>
    </location>
</feature>
<dbReference type="InterPro" id="IPR000719">
    <property type="entry name" value="Prot_kinase_dom"/>
</dbReference>
<dbReference type="PROSITE" id="PS50011">
    <property type="entry name" value="PROTEIN_KINASE_DOM"/>
    <property type="match status" value="1"/>
</dbReference>
<sequence length="762" mass="83958">MASRAASDQIGAVLKQLLELPASQRSAAFAGMALDPSVRALVQIALQSSPDLSETEPALRSGLPHRARTLERGDILGVWRIERDLGKGGMGSVFEVCRIDGHFKQRGALKWLTGLPGPEAREYFARERQVLADLSHPNIARLLDGGATADGDPYLVMELIEGQHIDVWCHQHRPDPKRLLNLFCMVAEAVAFAHRQLVLHCDLKPSNILITEPLRPVLLDFGIARLLDQADRRDQETPAPHAFSPGYASPEHQAGRVSTQSDVYSLGVILGELLHASGHSNPELHCIVDRATQDEPQRRYGSVDALIDDLHRYQQHLPIRAWPPDHLYRTQKWLRRNWLSAGLSAAAILGLGLGTVLAFSGFRQAERDRDLALAAQSRAEQERAAAQAVADFMVEDLLLSADVNTRGRDARDVTVLDAMAAGLANIESRFAGHPETEGRVRFAIGTVYKHLNRMAEAEQQHSQALALLQNSLGESHELSLEALNGLAGIYLRTGDFDLAKRDYDQGHALAMKAFGPDAPITLNFAGQRVVIAFLTQDLSFGIPFAEQLLQNPILAEGATEAVRGMQIRHNYGRLLAVRGDLDAAEAIFQNAWRFRRQHFGPDALNTLEAEASLSESLLRRGQFGEAEARYRDLLARYEHVTGREHAAVATMLQNLGRALAAQGKHADAMNHYREALEITDRLFGKGKILSGQIQLRIAQSQLAQGDVANAISQFLGAEAILAKQFPMTHEHRQELAVGLADAYRRSGRESDAQALEHRLSKP</sequence>
<keyword evidence="1" id="KW-0808">Transferase</keyword>
<dbReference type="Gene3D" id="1.25.40.10">
    <property type="entry name" value="Tetratricopeptide repeat domain"/>
    <property type="match status" value="2"/>
</dbReference>
<evidence type="ECO:0000256" key="6">
    <source>
        <dbReference type="SAM" id="MobiDB-lite"/>
    </source>
</evidence>
<dbReference type="SUPFAM" id="SSF48452">
    <property type="entry name" value="TPR-like"/>
    <property type="match status" value="2"/>
</dbReference>
<evidence type="ECO:0000313" key="10">
    <source>
        <dbReference type="Proteomes" id="UP000241074"/>
    </source>
</evidence>
<keyword evidence="4" id="KW-0067">ATP-binding</keyword>
<keyword evidence="5" id="KW-0802">TPR repeat</keyword>
<accession>A0A2P1PX44</accession>
<dbReference type="KEGG" id="xba:C7S18_20505"/>
<dbReference type="Gene3D" id="3.30.200.20">
    <property type="entry name" value="Phosphorylase Kinase, domain 1"/>
    <property type="match status" value="1"/>
</dbReference>
<evidence type="ECO:0000256" key="5">
    <source>
        <dbReference type="PROSITE-ProRule" id="PRU00339"/>
    </source>
</evidence>
<evidence type="ECO:0000256" key="4">
    <source>
        <dbReference type="ARBA" id="ARBA00022840"/>
    </source>
</evidence>
<proteinExistence type="predicted"/>
<keyword evidence="7" id="KW-0472">Membrane</keyword>